<dbReference type="InterPro" id="IPR005467">
    <property type="entry name" value="His_kinase_dom"/>
</dbReference>
<evidence type="ECO:0000256" key="3">
    <source>
        <dbReference type="ARBA" id="ARBA00012438"/>
    </source>
</evidence>
<feature type="domain" description="Histidine kinase" evidence="13">
    <location>
        <begin position="221"/>
        <end position="439"/>
    </location>
</feature>
<dbReference type="InterPro" id="IPR036890">
    <property type="entry name" value="HATPase_C_sf"/>
</dbReference>
<dbReference type="InterPro" id="IPR036097">
    <property type="entry name" value="HisK_dim/P_sf"/>
</dbReference>
<dbReference type="Pfam" id="PF02518">
    <property type="entry name" value="HATPase_c"/>
    <property type="match status" value="1"/>
</dbReference>
<dbReference type="EC" id="2.7.13.3" evidence="3"/>
<feature type="transmembrane region" description="Helical" evidence="12">
    <location>
        <begin position="135"/>
        <end position="154"/>
    </location>
</feature>
<evidence type="ECO:0000256" key="1">
    <source>
        <dbReference type="ARBA" id="ARBA00000085"/>
    </source>
</evidence>
<keyword evidence="7" id="KW-0547">Nucleotide-binding</keyword>
<dbReference type="STRING" id="293826.Amet_1278"/>
<dbReference type="FunFam" id="3.30.565.10:FF:000023">
    <property type="entry name" value="PAS domain-containing sensor histidine kinase"/>
    <property type="match status" value="1"/>
</dbReference>
<evidence type="ECO:0000313" key="15">
    <source>
        <dbReference type="Proteomes" id="UP000001572"/>
    </source>
</evidence>
<comment type="catalytic activity">
    <reaction evidence="1">
        <text>ATP + protein L-histidine = ADP + protein N-phospho-L-histidine.</text>
        <dbReference type="EC" id="2.7.13.3"/>
    </reaction>
</comment>
<dbReference type="GO" id="GO:0005524">
    <property type="term" value="F:ATP binding"/>
    <property type="evidence" value="ECO:0007669"/>
    <property type="project" value="UniProtKB-KW"/>
</dbReference>
<dbReference type="GO" id="GO:0000155">
    <property type="term" value="F:phosphorelay sensor kinase activity"/>
    <property type="evidence" value="ECO:0007669"/>
    <property type="project" value="InterPro"/>
</dbReference>
<dbReference type="KEGG" id="amt:Amet_1278"/>
<dbReference type="AlphaFoldDB" id="A6TMR5"/>
<feature type="transmembrane region" description="Helical" evidence="12">
    <location>
        <begin position="85"/>
        <end position="104"/>
    </location>
</feature>
<keyword evidence="5" id="KW-0597">Phosphoprotein</keyword>
<dbReference type="CDD" id="cd16922">
    <property type="entry name" value="HATPase_EvgS-ArcB-TorS-like"/>
    <property type="match status" value="1"/>
</dbReference>
<dbReference type="PANTHER" id="PTHR43547">
    <property type="entry name" value="TWO-COMPONENT HISTIDINE KINASE"/>
    <property type="match status" value="1"/>
</dbReference>
<dbReference type="SMART" id="SM00387">
    <property type="entry name" value="HATPase_c"/>
    <property type="match status" value="1"/>
</dbReference>
<dbReference type="CDD" id="cd00082">
    <property type="entry name" value="HisKA"/>
    <property type="match status" value="1"/>
</dbReference>
<keyword evidence="9" id="KW-0067">ATP-binding</keyword>
<evidence type="ECO:0000256" key="8">
    <source>
        <dbReference type="ARBA" id="ARBA00022777"/>
    </source>
</evidence>
<dbReference type="HOGENOM" id="CLU_000445_89_20_9"/>
<evidence type="ECO:0000256" key="9">
    <source>
        <dbReference type="ARBA" id="ARBA00022840"/>
    </source>
</evidence>
<dbReference type="EMBL" id="CP000724">
    <property type="protein sequence ID" value="ABR47483.1"/>
    <property type="molecule type" value="Genomic_DNA"/>
</dbReference>
<sequence>MYNLEKMRRKKIYEIISTVKILSILCCCMVIFSIYDDGKEIGIVSKVYELDLIILGLIGIIILILVYPIWVLLSKETEDRSIVGFKGNLEMGGFFLLLAILTLLSGGHTSNYKFLFLFIIIISTLQYGKKYGVNIALLSSLFILVVDLLSMSSLESNTYFQIDIVLSAVFLLTAWLLGDYVHIEKDYAQKMILYFNEREVAEKELVATLELDKIKNEFFGNISHELKTPVNVIFGTVQLLDVQAKEGNVCNDKYLKIMKQNCYRLIRLVNNLVDTTKLDSGFYDLNLQNVNVVNVVESITLSVAQYVEGKGLTLEFDTDVEEKVLACDSEKIERIMLNLLSNAVKFTDIGGKIIVNMTDKGSHIIISVKDTGIGISPKDLKVIFQRFKQVDKSLTRNSEGSGIGLSLVKSLVEMHGGRVYTESQLGKGSNFIIELPVKMVDTEENNYKGIFERGESSEIERIKVEFSDIYL</sequence>
<dbReference type="OrthoDB" id="9813394at2"/>
<organism evidence="14 15">
    <name type="scientific">Alkaliphilus metalliredigens (strain QYMF)</name>
    <dbReference type="NCBI Taxonomy" id="293826"/>
    <lineage>
        <taxon>Bacteria</taxon>
        <taxon>Bacillati</taxon>
        <taxon>Bacillota</taxon>
        <taxon>Clostridia</taxon>
        <taxon>Peptostreptococcales</taxon>
        <taxon>Natronincolaceae</taxon>
        <taxon>Alkaliphilus</taxon>
    </lineage>
</organism>
<dbReference type="GO" id="GO:0005886">
    <property type="term" value="C:plasma membrane"/>
    <property type="evidence" value="ECO:0007669"/>
    <property type="project" value="UniProtKB-SubCell"/>
</dbReference>
<dbReference type="Gene3D" id="1.10.287.130">
    <property type="match status" value="1"/>
</dbReference>
<evidence type="ECO:0000256" key="12">
    <source>
        <dbReference type="SAM" id="Phobius"/>
    </source>
</evidence>
<protein>
    <recommendedName>
        <fullName evidence="3">histidine kinase</fullName>
        <ecNumber evidence="3">2.7.13.3</ecNumber>
    </recommendedName>
</protein>
<evidence type="ECO:0000256" key="6">
    <source>
        <dbReference type="ARBA" id="ARBA00022679"/>
    </source>
</evidence>
<dbReference type="InterPro" id="IPR004358">
    <property type="entry name" value="Sig_transdc_His_kin-like_C"/>
</dbReference>
<dbReference type="SUPFAM" id="SSF47384">
    <property type="entry name" value="Homodimeric domain of signal transducing histidine kinase"/>
    <property type="match status" value="1"/>
</dbReference>
<evidence type="ECO:0000256" key="5">
    <source>
        <dbReference type="ARBA" id="ARBA00022553"/>
    </source>
</evidence>
<keyword evidence="4" id="KW-1003">Cell membrane</keyword>
<dbReference type="PRINTS" id="PR00344">
    <property type="entry name" value="BCTRLSENSOR"/>
</dbReference>
<keyword evidence="15" id="KW-1185">Reference proteome</keyword>
<dbReference type="InterPro" id="IPR003661">
    <property type="entry name" value="HisK_dim/P_dom"/>
</dbReference>
<dbReference type="RefSeq" id="WP_012062524.1">
    <property type="nucleotide sequence ID" value="NC_009633.1"/>
</dbReference>
<feature type="transmembrane region" description="Helical" evidence="12">
    <location>
        <begin position="160"/>
        <end position="181"/>
    </location>
</feature>
<dbReference type="Proteomes" id="UP000001572">
    <property type="component" value="Chromosome"/>
</dbReference>
<evidence type="ECO:0000313" key="14">
    <source>
        <dbReference type="EMBL" id="ABR47483.1"/>
    </source>
</evidence>
<keyword evidence="10" id="KW-0902">Two-component regulatory system</keyword>
<evidence type="ECO:0000256" key="4">
    <source>
        <dbReference type="ARBA" id="ARBA00022475"/>
    </source>
</evidence>
<gene>
    <name evidence="14" type="ordered locus">Amet_1278</name>
</gene>
<evidence type="ECO:0000259" key="13">
    <source>
        <dbReference type="PROSITE" id="PS50109"/>
    </source>
</evidence>
<feature type="transmembrane region" description="Helical" evidence="12">
    <location>
        <begin position="52"/>
        <end position="73"/>
    </location>
</feature>
<dbReference type="eggNOG" id="COG2205">
    <property type="taxonomic scope" value="Bacteria"/>
</dbReference>
<dbReference type="SMART" id="SM00388">
    <property type="entry name" value="HisKA"/>
    <property type="match status" value="1"/>
</dbReference>
<dbReference type="Pfam" id="PF00512">
    <property type="entry name" value="HisKA"/>
    <property type="match status" value="1"/>
</dbReference>
<evidence type="ECO:0000256" key="11">
    <source>
        <dbReference type="ARBA" id="ARBA00023136"/>
    </source>
</evidence>
<dbReference type="InterPro" id="IPR003594">
    <property type="entry name" value="HATPase_dom"/>
</dbReference>
<evidence type="ECO:0000256" key="7">
    <source>
        <dbReference type="ARBA" id="ARBA00022741"/>
    </source>
</evidence>
<dbReference type="PANTHER" id="PTHR43547:SF2">
    <property type="entry name" value="HYBRID SIGNAL TRANSDUCTION HISTIDINE KINASE C"/>
    <property type="match status" value="1"/>
</dbReference>
<proteinExistence type="predicted"/>
<dbReference type="Gene3D" id="3.30.565.10">
    <property type="entry name" value="Histidine kinase-like ATPase, C-terminal domain"/>
    <property type="match status" value="1"/>
</dbReference>
<dbReference type="PROSITE" id="PS50109">
    <property type="entry name" value="HIS_KIN"/>
    <property type="match status" value="1"/>
</dbReference>
<keyword evidence="6 14" id="KW-0808">Transferase</keyword>
<comment type="subcellular location">
    <subcellularLocation>
        <location evidence="2">Cell membrane</location>
    </subcellularLocation>
</comment>
<dbReference type="SUPFAM" id="SSF55874">
    <property type="entry name" value="ATPase domain of HSP90 chaperone/DNA topoisomerase II/histidine kinase"/>
    <property type="match status" value="1"/>
</dbReference>
<accession>A6TMR5</accession>
<evidence type="ECO:0000256" key="10">
    <source>
        <dbReference type="ARBA" id="ARBA00023012"/>
    </source>
</evidence>
<name>A6TMR5_ALKMQ</name>
<keyword evidence="12" id="KW-0812">Transmembrane</keyword>
<keyword evidence="11 12" id="KW-0472">Membrane</keyword>
<keyword evidence="8 14" id="KW-0418">Kinase</keyword>
<evidence type="ECO:0000256" key="2">
    <source>
        <dbReference type="ARBA" id="ARBA00004236"/>
    </source>
</evidence>
<keyword evidence="12" id="KW-1133">Transmembrane helix</keyword>
<feature type="transmembrane region" description="Helical" evidence="12">
    <location>
        <begin position="12"/>
        <end position="32"/>
    </location>
</feature>
<reference evidence="15" key="1">
    <citation type="journal article" date="2016" name="Genome Announc.">
        <title>Complete genome sequence of Alkaliphilus metalliredigens strain QYMF, an alkaliphilic and metal-reducing bacterium isolated from borax-contaminated leachate ponds.</title>
        <authorList>
            <person name="Hwang C."/>
            <person name="Copeland A."/>
            <person name="Lucas S."/>
            <person name="Lapidus A."/>
            <person name="Barry K."/>
            <person name="Detter J.C."/>
            <person name="Glavina Del Rio T."/>
            <person name="Hammon N."/>
            <person name="Israni S."/>
            <person name="Dalin E."/>
            <person name="Tice H."/>
            <person name="Pitluck S."/>
            <person name="Chertkov O."/>
            <person name="Brettin T."/>
            <person name="Bruce D."/>
            <person name="Han C."/>
            <person name="Schmutz J."/>
            <person name="Larimer F."/>
            <person name="Land M.L."/>
            <person name="Hauser L."/>
            <person name="Kyrpides N."/>
            <person name="Mikhailova N."/>
            <person name="Ye Q."/>
            <person name="Zhou J."/>
            <person name="Richardson P."/>
            <person name="Fields M.W."/>
        </authorList>
    </citation>
    <scope>NUCLEOTIDE SEQUENCE [LARGE SCALE GENOMIC DNA]</scope>
    <source>
        <strain evidence="15">QYMF</strain>
    </source>
</reference>